<evidence type="ECO:0000259" key="7">
    <source>
        <dbReference type="Pfam" id="PF02721"/>
    </source>
</evidence>
<reference evidence="9 10" key="1">
    <citation type="submission" date="2018-06" db="EMBL/GenBank/DDBJ databases">
        <title>WGS assembly of Brassica rapa FPsc.</title>
        <authorList>
            <person name="Bowman J."/>
            <person name="Kohchi T."/>
            <person name="Yamato K."/>
            <person name="Jenkins J."/>
            <person name="Shu S."/>
            <person name="Ishizaki K."/>
            <person name="Yamaoka S."/>
            <person name="Nishihama R."/>
            <person name="Nakamura Y."/>
            <person name="Berger F."/>
            <person name="Adam C."/>
            <person name="Aki S."/>
            <person name="Althoff F."/>
            <person name="Araki T."/>
            <person name="Arteaga-Vazquez M."/>
            <person name="Balasubrmanian S."/>
            <person name="Bauer D."/>
            <person name="Boehm C."/>
            <person name="Briginshaw L."/>
            <person name="Caballero-Perez J."/>
            <person name="Catarino B."/>
            <person name="Chen F."/>
            <person name="Chiyoda S."/>
            <person name="Chovatia M."/>
            <person name="Davies K."/>
            <person name="Delmans M."/>
            <person name="Demura T."/>
            <person name="Dierschke T."/>
            <person name="Dolan L."/>
            <person name="Dorantes-Acosta A."/>
            <person name="Eklund D."/>
            <person name="Florent S."/>
            <person name="Flores-Sandoval E."/>
            <person name="Fujiyama A."/>
            <person name="Fukuzawa H."/>
            <person name="Galik B."/>
            <person name="Grimanelli D."/>
            <person name="Grimwood J."/>
            <person name="Grossniklaus U."/>
            <person name="Hamada T."/>
            <person name="Haseloff J."/>
            <person name="Hetherington A."/>
            <person name="Higo A."/>
            <person name="Hirakawa Y."/>
            <person name="Hundley H."/>
            <person name="Ikeda Y."/>
            <person name="Inoue K."/>
            <person name="Inoue S."/>
            <person name="Ishida S."/>
            <person name="Jia Q."/>
            <person name="Kakita M."/>
            <person name="Kanazawa T."/>
            <person name="Kawai Y."/>
            <person name="Kawashima T."/>
            <person name="Kennedy M."/>
            <person name="Kinose K."/>
            <person name="Kinoshita T."/>
            <person name="Kohara Y."/>
            <person name="Koide E."/>
            <person name="Komatsu K."/>
            <person name="Kopischke S."/>
            <person name="Kubo M."/>
            <person name="Kyozuka J."/>
            <person name="Lagercrantz U."/>
            <person name="Lin S."/>
            <person name="Lindquist E."/>
            <person name="Lipzen A."/>
            <person name="Lu C."/>
            <person name="Luna E."/>
            <person name="Martienssen R."/>
            <person name="Minamino N."/>
            <person name="Mizutani M."/>
            <person name="Mizutani M."/>
            <person name="Mochizuki N."/>
            <person name="Monte I."/>
            <person name="Mosher R."/>
            <person name="Nagasaki H."/>
            <person name="Nakagami H."/>
            <person name="Naramoto S."/>
            <person name="Nishitani K."/>
            <person name="Ohtani M."/>
            <person name="Okamoto T."/>
            <person name="Okumura M."/>
            <person name="Phillips J."/>
            <person name="Pollak B."/>
            <person name="Reinders A."/>
            <person name="Roevekamp M."/>
            <person name="Sano R."/>
            <person name="Sawa S."/>
            <person name="Schmid M."/>
            <person name="Shirakawa M."/>
            <person name="Solano R."/>
            <person name="Spunde A."/>
            <person name="Suetsugu N."/>
            <person name="Sugano S."/>
            <person name="Sugiyama A."/>
            <person name="Sun R."/>
            <person name="Suzuki Y."/>
            <person name="Takenaka M."/>
            <person name="Takezawa D."/>
            <person name="Tomogane H."/>
            <person name="Tsuzuki M."/>
            <person name="Ueda T."/>
            <person name="Umeda M."/>
            <person name="Ward J."/>
            <person name="Watanabe Y."/>
            <person name="Yazaki K."/>
            <person name="Yokoyama R."/>
            <person name="Yoshitake Y."/>
            <person name="Yotsui I."/>
            <person name="Zachgo S."/>
            <person name="Schmutz J."/>
        </authorList>
    </citation>
    <scope>NUCLEOTIDE SEQUENCE [LARGE SCALE GENOMIC DNA]</scope>
    <source>
        <strain evidence="10">cv. B-3</strain>
    </source>
</reference>
<keyword evidence="3" id="KW-0863">Zinc-finger</keyword>
<dbReference type="SUPFAM" id="SSF50249">
    <property type="entry name" value="Nucleic acid-binding proteins"/>
    <property type="match status" value="3"/>
</dbReference>
<dbReference type="AlphaFoldDB" id="A0A397Z7Z9"/>
<dbReference type="EMBL" id="CM010633">
    <property type="protein sequence ID" value="RID58443.1"/>
    <property type="molecule type" value="Genomic_DNA"/>
</dbReference>
<dbReference type="GO" id="GO:0008270">
    <property type="term" value="F:zinc ion binding"/>
    <property type="evidence" value="ECO:0007669"/>
    <property type="project" value="UniProtKB-KW"/>
</dbReference>
<evidence type="ECO:0000256" key="3">
    <source>
        <dbReference type="ARBA" id="ARBA00022771"/>
    </source>
</evidence>
<keyword evidence="5" id="KW-0238">DNA-binding</keyword>
<name>A0A397Z7Z9_BRACM</name>
<protein>
    <recommendedName>
        <fullName evidence="11">DUF223 domain-containing protein</fullName>
    </recommendedName>
</protein>
<evidence type="ECO:0000256" key="5">
    <source>
        <dbReference type="ARBA" id="ARBA00023125"/>
    </source>
</evidence>
<evidence type="ECO:0000313" key="10">
    <source>
        <dbReference type="Proteomes" id="UP000264353"/>
    </source>
</evidence>
<dbReference type="GO" id="GO:0003677">
    <property type="term" value="F:DNA binding"/>
    <property type="evidence" value="ECO:0007669"/>
    <property type="project" value="UniProtKB-KW"/>
</dbReference>
<feature type="region of interest" description="Disordered" evidence="6">
    <location>
        <begin position="481"/>
        <end position="509"/>
    </location>
</feature>
<keyword evidence="4" id="KW-0862">Zinc</keyword>
<evidence type="ECO:0000256" key="4">
    <source>
        <dbReference type="ARBA" id="ARBA00022833"/>
    </source>
</evidence>
<gene>
    <name evidence="9" type="ORF">BRARA_F01746</name>
</gene>
<dbReference type="Pfam" id="PF08646">
    <property type="entry name" value="Rep_fac-A_C"/>
    <property type="match status" value="1"/>
</dbReference>
<dbReference type="CDD" id="cd04481">
    <property type="entry name" value="RPA1_DBD_B_like"/>
    <property type="match status" value="1"/>
</dbReference>
<dbReference type="InterPro" id="IPR047192">
    <property type="entry name" value="Euk_RPA1_DBD_C"/>
</dbReference>
<proteinExistence type="inferred from homology"/>
<feature type="domain" description="Replication protein A 70 kDa DNA-binding subunit B/D first OB fold" evidence="7">
    <location>
        <begin position="6"/>
        <end position="106"/>
    </location>
</feature>
<dbReference type="PANTHER" id="PTHR47165">
    <property type="entry name" value="OS03G0429900 PROTEIN"/>
    <property type="match status" value="1"/>
</dbReference>
<evidence type="ECO:0000256" key="2">
    <source>
        <dbReference type="ARBA" id="ARBA00022723"/>
    </source>
</evidence>
<dbReference type="InterPro" id="IPR012340">
    <property type="entry name" value="NA-bd_OB-fold"/>
</dbReference>
<sequence length="531" mass="59757">MAMKVTPLKDVKPYKSGWKVHVKVLHSWKQYNPVHGDTLEMVLSDEAGCKIHASCKRTYMESKGRLLPVGAWRHIQNFTLSPSTGMYRATDHPFKMSIIQNTAITRSPLINEDMFLSLVDFQTVLGGSLKTCFLIDVIGQVVDLGDLETIQVSGKPRMKIEFTLRDMNDARVPCCLWGKFAEILYEGCSKDEEGKPICLIRFAKIGRFRGELQITNAFEASLLLINPDIAETAAFKQMFVDEVKPLAICEGRDEILDLEEVKSIQDKRDKWMLFPKRTIHGLLESTQVEKCLVECEVYAIDSDWGWYYFGCCTCNKKVVKVGTLVKTIHGKEVTTHLWWCEVCKENVSSVSPRFKLHLIVKDDTGETKLMLLDQIAKGMIVESAATLLNGSFDELEDPTDLPDAILSVVGKTFTFGISVEKEHVLYGSEIYKVGKIYRQSQIVFNESANVESSKSDQDLALTSGEENSVNLLDNEEHIECLSTPSTTPSTKRKGAWSDPPRDITSTSKNLRLKTIKVEKMSDLDLEAGKKT</sequence>
<organism evidence="9 10">
    <name type="scientific">Brassica campestris</name>
    <name type="common">Field mustard</name>
    <dbReference type="NCBI Taxonomy" id="3711"/>
    <lineage>
        <taxon>Eukaryota</taxon>
        <taxon>Viridiplantae</taxon>
        <taxon>Streptophyta</taxon>
        <taxon>Embryophyta</taxon>
        <taxon>Tracheophyta</taxon>
        <taxon>Spermatophyta</taxon>
        <taxon>Magnoliopsida</taxon>
        <taxon>eudicotyledons</taxon>
        <taxon>Gunneridae</taxon>
        <taxon>Pentapetalae</taxon>
        <taxon>rosids</taxon>
        <taxon>malvids</taxon>
        <taxon>Brassicales</taxon>
        <taxon>Brassicaceae</taxon>
        <taxon>Brassiceae</taxon>
        <taxon>Brassica</taxon>
    </lineage>
</organism>
<dbReference type="Gene3D" id="2.40.50.140">
    <property type="entry name" value="Nucleic acid-binding proteins"/>
    <property type="match status" value="3"/>
</dbReference>
<dbReference type="InterPro" id="IPR003871">
    <property type="entry name" value="RFA1B/D_OB_1st"/>
</dbReference>
<feature type="domain" description="Replication factor A C-terminal" evidence="8">
    <location>
        <begin position="293"/>
        <end position="423"/>
    </location>
</feature>
<dbReference type="InterPro" id="IPR013955">
    <property type="entry name" value="Rep_factor-A_C"/>
</dbReference>
<comment type="similarity">
    <text evidence="1">Belongs to the replication factor A protein 1 family.</text>
</comment>
<dbReference type="PANTHER" id="PTHR47165:SF4">
    <property type="entry name" value="OS03G0429900 PROTEIN"/>
    <property type="match status" value="1"/>
</dbReference>
<evidence type="ECO:0000256" key="1">
    <source>
        <dbReference type="ARBA" id="ARBA00005690"/>
    </source>
</evidence>
<evidence type="ECO:0000259" key="8">
    <source>
        <dbReference type="Pfam" id="PF08646"/>
    </source>
</evidence>
<evidence type="ECO:0000313" key="9">
    <source>
        <dbReference type="EMBL" id="RID58443.1"/>
    </source>
</evidence>
<dbReference type="CDD" id="cd04476">
    <property type="entry name" value="RPA1_DBD_C"/>
    <property type="match status" value="1"/>
</dbReference>
<keyword evidence="2" id="KW-0479">Metal-binding</keyword>
<evidence type="ECO:0000256" key="6">
    <source>
        <dbReference type="SAM" id="MobiDB-lite"/>
    </source>
</evidence>
<evidence type="ECO:0008006" key="11">
    <source>
        <dbReference type="Google" id="ProtNLM"/>
    </source>
</evidence>
<dbReference type="Proteomes" id="UP000264353">
    <property type="component" value="Chromosome A6"/>
</dbReference>
<dbReference type="Pfam" id="PF02721">
    <property type="entry name" value="DUF223"/>
    <property type="match status" value="1"/>
</dbReference>
<accession>A0A397Z7Z9</accession>
<dbReference type="CDD" id="cd04480">
    <property type="entry name" value="RPA1_DBD_A_like"/>
    <property type="match status" value="1"/>
</dbReference>